<name>A0AA41G2Z9_9EURY</name>
<keyword evidence="1" id="KW-0678">Repressor</keyword>
<dbReference type="InterPro" id="IPR039538">
    <property type="entry name" value="BetI_C"/>
</dbReference>
<dbReference type="GeneID" id="300249266"/>
<gene>
    <name evidence="7" type="ORF">KTS37_11755</name>
</gene>
<dbReference type="InterPro" id="IPR001647">
    <property type="entry name" value="HTH_TetR"/>
</dbReference>
<comment type="caution">
    <text evidence="7">The sequence shown here is derived from an EMBL/GenBank/DDBJ whole genome shotgun (WGS) entry which is preliminary data.</text>
</comment>
<keyword evidence="8" id="KW-1185">Reference proteome</keyword>
<feature type="DNA-binding region" description="H-T-H motif" evidence="5">
    <location>
        <begin position="27"/>
        <end position="46"/>
    </location>
</feature>
<evidence type="ECO:0000313" key="7">
    <source>
        <dbReference type="EMBL" id="MBV0902463.1"/>
    </source>
</evidence>
<dbReference type="SUPFAM" id="SSF48498">
    <property type="entry name" value="Tetracyclin repressor-like, C-terminal domain"/>
    <property type="match status" value="1"/>
</dbReference>
<proteinExistence type="predicted"/>
<dbReference type="PANTHER" id="PTHR47506">
    <property type="entry name" value="TRANSCRIPTIONAL REGULATORY PROTEIN"/>
    <property type="match status" value="1"/>
</dbReference>
<feature type="domain" description="HTH tetR-type" evidence="6">
    <location>
        <begin position="4"/>
        <end position="64"/>
    </location>
</feature>
<dbReference type="Pfam" id="PF00440">
    <property type="entry name" value="TetR_N"/>
    <property type="match status" value="1"/>
</dbReference>
<evidence type="ECO:0000256" key="5">
    <source>
        <dbReference type="PROSITE-ProRule" id="PRU00335"/>
    </source>
</evidence>
<organism evidence="7 8">
    <name type="scientific">Haloarcula salina</name>
    <dbReference type="NCBI Taxonomy" id="1429914"/>
    <lineage>
        <taxon>Archaea</taxon>
        <taxon>Methanobacteriati</taxon>
        <taxon>Methanobacteriota</taxon>
        <taxon>Stenosarchaea group</taxon>
        <taxon>Halobacteria</taxon>
        <taxon>Halobacteriales</taxon>
        <taxon>Haloarculaceae</taxon>
        <taxon>Haloarcula</taxon>
    </lineage>
</organism>
<keyword evidence="2" id="KW-0805">Transcription regulation</keyword>
<evidence type="ECO:0000256" key="3">
    <source>
        <dbReference type="ARBA" id="ARBA00023125"/>
    </source>
</evidence>
<keyword evidence="3 5" id="KW-0238">DNA-binding</keyword>
<evidence type="ECO:0000259" key="6">
    <source>
        <dbReference type="PROSITE" id="PS50977"/>
    </source>
</evidence>
<evidence type="ECO:0000256" key="4">
    <source>
        <dbReference type="ARBA" id="ARBA00023163"/>
    </source>
</evidence>
<evidence type="ECO:0000313" key="8">
    <source>
        <dbReference type="Proteomes" id="UP001166304"/>
    </source>
</evidence>
<accession>A0AA41G2Z9</accession>
<sequence length="198" mass="21906">MSDSGTADDIMGATYRALCSHGYADLTMQDIADESDKSKASLHYHYDSKHDLLCAFLEYLYDGFVDRVGDPEGEDPRARLLALVDAVLDKPEDDSEAFGTAILEIRAQAPYEPGFRERLTRFDEFLVDELEAILEDGVADGTFDEGVDPEETARFVVTVLTGAATERVTAGRPTECTRRMLAEYVQTHLLAESPEVEA</sequence>
<dbReference type="PROSITE" id="PS50977">
    <property type="entry name" value="HTH_TETR_2"/>
    <property type="match status" value="1"/>
</dbReference>
<dbReference type="AlphaFoldDB" id="A0AA41G2Z9"/>
<dbReference type="Proteomes" id="UP001166304">
    <property type="component" value="Unassembled WGS sequence"/>
</dbReference>
<dbReference type="Pfam" id="PF13977">
    <property type="entry name" value="TetR_C_6"/>
    <property type="match status" value="1"/>
</dbReference>
<evidence type="ECO:0000256" key="2">
    <source>
        <dbReference type="ARBA" id="ARBA00023015"/>
    </source>
</evidence>
<evidence type="ECO:0000256" key="1">
    <source>
        <dbReference type="ARBA" id="ARBA00022491"/>
    </source>
</evidence>
<dbReference type="GO" id="GO:0003677">
    <property type="term" value="F:DNA binding"/>
    <property type="evidence" value="ECO:0007669"/>
    <property type="project" value="UniProtKB-UniRule"/>
</dbReference>
<dbReference type="SUPFAM" id="SSF46689">
    <property type="entry name" value="Homeodomain-like"/>
    <property type="match status" value="1"/>
</dbReference>
<protein>
    <submittedName>
        <fullName evidence="7">TetR/AcrR family transcriptional regulator</fullName>
    </submittedName>
</protein>
<dbReference type="Gene3D" id="1.10.357.10">
    <property type="entry name" value="Tetracycline Repressor, domain 2"/>
    <property type="match status" value="1"/>
</dbReference>
<keyword evidence="4" id="KW-0804">Transcription</keyword>
<dbReference type="PANTHER" id="PTHR47506:SF6">
    <property type="entry name" value="HTH-TYPE TRANSCRIPTIONAL REPRESSOR NEMR"/>
    <property type="match status" value="1"/>
</dbReference>
<dbReference type="RefSeq" id="WP_162413381.1">
    <property type="nucleotide sequence ID" value="NZ_CP187146.1"/>
</dbReference>
<reference evidence="7" key="1">
    <citation type="submission" date="2021-06" db="EMBL/GenBank/DDBJ databases">
        <title>New haloarchaea isolates fom saline soil.</title>
        <authorList>
            <person name="Duran-Viseras A."/>
            <person name="Sanchez-Porro C.S."/>
            <person name="Ventosa A."/>
        </authorList>
    </citation>
    <scope>NUCLEOTIDE SEQUENCE</scope>
    <source>
        <strain evidence="7">JCM 18369</strain>
    </source>
</reference>
<dbReference type="InterPro" id="IPR036271">
    <property type="entry name" value="Tet_transcr_reg_TetR-rel_C_sf"/>
</dbReference>
<dbReference type="InterPro" id="IPR009057">
    <property type="entry name" value="Homeodomain-like_sf"/>
</dbReference>
<dbReference type="EMBL" id="JAHQXE010000003">
    <property type="protein sequence ID" value="MBV0902463.1"/>
    <property type="molecule type" value="Genomic_DNA"/>
</dbReference>